<dbReference type="EMBL" id="FOSX01000006">
    <property type="protein sequence ID" value="SFK45815.1"/>
    <property type="molecule type" value="Genomic_DNA"/>
</dbReference>
<name>A0A1I3ZNZ7_9GAMM</name>
<sequence length="148" mass="15957">MSTSATQPYAWLGAAGTYRSKLDGIANGEQLLTPLYLNPAHETELLEVVQAMCRTFDIGGVEPETGSLNPLRALHARGIAALDGRQPAQDRDSFCQRLRALAEQIEALGADIDYFGGFGMASQYGRNLVGTARLARDMAQAIEMEGQP</sequence>
<dbReference type="RefSeq" id="WP_090935878.1">
    <property type="nucleotide sequence ID" value="NZ_FOSX01000006.1"/>
</dbReference>
<reference evidence="1 2" key="1">
    <citation type="submission" date="2016-10" db="EMBL/GenBank/DDBJ databases">
        <authorList>
            <person name="de Groot N.N."/>
        </authorList>
    </citation>
    <scope>NUCLEOTIDE SEQUENCE [LARGE SCALE GENOMIC DNA]</scope>
    <source>
        <strain evidence="1 2">DSM 381</strain>
    </source>
</reference>
<evidence type="ECO:0000313" key="1">
    <source>
        <dbReference type="EMBL" id="SFK45815.1"/>
    </source>
</evidence>
<organism evidence="1 2">
    <name type="scientific">Azotobacter beijerinckii</name>
    <dbReference type="NCBI Taxonomy" id="170623"/>
    <lineage>
        <taxon>Bacteria</taxon>
        <taxon>Pseudomonadati</taxon>
        <taxon>Pseudomonadota</taxon>
        <taxon>Gammaproteobacteria</taxon>
        <taxon>Pseudomonadales</taxon>
        <taxon>Pseudomonadaceae</taxon>
        <taxon>Azotobacter</taxon>
    </lineage>
</organism>
<protein>
    <submittedName>
        <fullName evidence="1">Uncharacterized protein</fullName>
    </submittedName>
</protein>
<proteinExistence type="predicted"/>
<accession>A0A1I3ZNZ7</accession>
<gene>
    <name evidence="1" type="ORF">SAMN04244574_00690</name>
</gene>
<dbReference type="Proteomes" id="UP000199579">
    <property type="component" value="Unassembled WGS sequence"/>
</dbReference>
<dbReference type="AlphaFoldDB" id="A0A1I3ZNZ7"/>
<evidence type="ECO:0000313" key="2">
    <source>
        <dbReference type="Proteomes" id="UP000199579"/>
    </source>
</evidence>